<dbReference type="Proteomes" id="UP000249061">
    <property type="component" value="Unassembled WGS sequence"/>
</dbReference>
<dbReference type="AlphaFoldDB" id="A0A2W5V5S3"/>
<accession>A0A2W5V5S3</accession>
<evidence type="ECO:0000313" key="1">
    <source>
        <dbReference type="EMBL" id="PZR11144.1"/>
    </source>
</evidence>
<dbReference type="EMBL" id="QFQP01000015">
    <property type="protein sequence ID" value="PZR11144.1"/>
    <property type="molecule type" value="Genomic_DNA"/>
</dbReference>
<organism evidence="1 2">
    <name type="scientific">Archangium gephyra</name>
    <dbReference type="NCBI Taxonomy" id="48"/>
    <lineage>
        <taxon>Bacteria</taxon>
        <taxon>Pseudomonadati</taxon>
        <taxon>Myxococcota</taxon>
        <taxon>Myxococcia</taxon>
        <taxon>Myxococcales</taxon>
        <taxon>Cystobacterineae</taxon>
        <taxon>Archangiaceae</taxon>
        <taxon>Archangium</taxon>
    </lineage>
</organism>
<comment type="caution">
    <text evidence="1">The sequence shown here is derived from an EMBL/GenBank/DDBJ whole genome shotgun (WGS) entry which is preliminary data.</text>
</comment>
<proteinExistence type="predicted"/>
<sequence length="82" mass="9055">MRFEAADGGWRGVIERSTRPDEVGFELFSAVKEDGAGALRGTLKMPENGSTHDVRLKLEGQHPEAVVGAGLFSKRLRFTRVR</sequence>
<gene>
    <name evidence="1" type="ORF">DI536_18585</name>
</gene>
<name>A0A2W5V5S3_9BACT</name>
<evidence type="ECO:0000313" key="2">
    <source>
        <dbReference type="Proteomes" id="UP000249061"/>
    </source>
</evidence>
<reference evidence="1 2" key="1">
    <citation type="submission" date="2017-08" db="EMBL/GenBank/DDBJ databases">
        <title>Infants hospitalized years apart are colonized by the same room-sourced microbial strains.</title>
        <authorList>
            <person name="Brooks B."/>
            <person name="Olm M.R."/>
            <person name="Firek B.A."/>
            <person name="Baker R."/>
            <person name="Thomas B.C."/>
            <person name="Morowitz M.J."/>
            <person name="Banfield J.F."/>
        </authorList>
    </citation>
    <scope>NUCLEOTIDE SEQUENCE [LARGE SCALE GENOMIC DNA]</scope>
    <source>
        <strain evidence="1">S2_003_000_R2_14</strain>
    </source>
</reference>
<protein>
    <submittedName>
        <fullName evidence="1">Uncharacterized protein</fullName>
    </submittedName>
</protein>